<dbReference type="GO" id="GO:0071014">
    <property type="term" value="C:post-mRNA release spliceosomal complex"/>
    <property type="evidence" value="ECO:0007669"/>
    <property type="project" value="TreeGrafter"/>
</dbReference>
<comment type="subcellular location">
    <subcellularLocation>
        <location evidence="1">Nucleus</location>
    </subcellularLocation>
</comment>
<evidence type="ECO:0000259" key="8">
    <source>
        <dbReference type="Pfam" id="PF23233"/>
    </source>
</evidence>
<gene>
    <name evidence="9" type="ORF">pdam_00025798</name>
</gene>
<feature type="non-terminal residue" evidence="9">
    <location>
        <position position="114"/>
    </location>
</feature>
<dbReference type="Proteomes" id="UP000275408">
    <property type="component" value="Unassembled WGS sequence"/>
</dbReference>
<dbReference type="STRING" id="46731.A0A3M6V5Z2"/>
<accession>A0A3M6V5Z2</accession>
<keyword evidence="6" id="KW-0508">mRNA splicing</keyword>
<dbReference type="PANTHER" id="PTHR11246:SF3">
    <property type="entry name" value="CROOKED NECK-LIKE PROTEIN 1"/>
    <property type="match status" value="1"/>
</dbReference>
<keyword evidence="10" id="KW-1185">Reference proteome</keyword>
<organism evidence="9 10">
    <name type="scientific">Pocillopora damicornis</name>
    <name type="common">Cauliflower coral</name>
    <name type="synonym">Millepora damicornis</name>
    <dbReference type="NCBI Taxonomy" id="46731"/>
    <lineage>
        <taxon>Eukaryota</taxon>
        <taxon>Metazoa</taxon>
        <taxon>Cnidaria</taxon>
        <taxon>Anthozoa</taxon>
        <taxon>Hexacorallia</taxon>
        <taxon>Scleractinia</taxon>
        <taxon>Astrocoeniina</taxon>
        <taxon>Pocilloporidae</taxon>
        <taxon>Pocillopora</taxon>
    </lineage>
</organism>
<evidence type="ECO:0000256" key="5">
    <source>
        <dbReference type="ARBA" id="ARBA00022737"/>
    </source>
</evidence>
<feature type="domain" description="Pre-mRNA-splicing factor Syf1-like N-terminal HAT-repeats" evidence="8">
    <location>
        <begin position="1"/>
        <end position="113"/>
    </location>
</feature>
<evidence type="ECO:0000313" key="9">
    <source>
        <dbReference type="EMBL" id="RMX61301.1"/>
    </source>
</evidence>
<dbReference type="Gene3D" id="1.25.40.10">
    <property type="entry name" value="Tetratricopeptide repeat domain"/>
    <property type="match status" value="1"/>
</dbReference>
<keyword evidence="4" id="KW-0747">Spliceosome</keyword>
<dbReference type="AlphaFoldDB" id="A0A3M6V5Z2"/>
<keyword evidence="7" id="KW-0539">Nucleus</keyword>
<dbReference type="Pfam" id="PF23233">
    <property type="entry name" value="HAT_Syf1_CNRKL1_N"/>
    <property type="match status" value="1"/>
</dbReference>
<keyword evidence="3" id="KW-0507">mRNA processing</keyword>
<dbReference type="SUPFAM" id="SSF48452">
    <property type="entry name" value="TPR-like"/>
    <property type="match status" value="2"/>
</dbReference>
<reference evidence="9 10" key="1">
    <citation type="journal article" date="2018" name="Sci. Rep.">
        <title>Comparative analysis of the Pocillopora damicornis genome highlights role of immune system in coral evolution.</title>
        <authorList>
            <person name="Cunning R."/>
            <person name="Bay R.A."/>
            <person name="Gillette P."/>
            <person name="Baker A.C."/>
            <person name="Traylor-Knowles N."/>
        </authorList>
    </citation>
    <scope>NUCLEOTIDE SEQUENCE [LARGE SCALE GENOMIC DNA]</scope>
    <source>
        <strain evidence="9">RSMAS</strain>
        <tissue evidence="9">Whole animal</tissue>
    </source>
</reference>
<dbReference type="OrthoDB" id="541719at2759"/>
<evidence type="ECO:0000256" key="4">
    <source>
        <dbReference type="ARBA" id="ARBA00022728"/>
    </source>
</evidence>
<dbReference type="PANTHER" id="PTHR11246">
    <property type="entry name" value="PRE-MRNA SPLICING FACTOR"/>
    <property type="match status" value="1"/>
</dbReference>
<dbReference type="EMBL" id="RCHS01000061">
    <property type="protein sequence ID" value="RMX61301.1"/>
    <property type="molecule type" value="Genomic_DNA"/>
</dbReference>
<dbReference type="InterPro" id="IPR003107">
    <property type="entry name" value="HAT"/>
</dbReference>
<dbReference type="FunFam" id="1.25.40.10:FF:000796">
    <property type="entry name" value="Crooked neck pre-mRNA splicing factor 1"/>
    <property type="match status" value="1"/>
</dbReference>
<protein>
    <recommendedName>
        <fullName evidence="8">Pre-mRNA-splicing factor Syf1-like N-terminal HAT-repeats domain-containing protein</fullName>
    </recommendedName>
</protein>
<dbReference type="InterPro" id="IPR011990">
    <property type="entry name" value="TPR-like_helical_dom_sf"/>
</dbReference>
<dbReference type="InterPro" id="IPR055433">
    <property type="entry name" value="HAT_Syf1-like_N"/>
</dbReference>
<keyword evidence="5" id="KW-0677">Repeat</keyword>
<comment type="similarity">
    <text evidence="2">Belongs to the crooked-neck family.</text>
</comment>
<comment type="caution">
    <text evidence="9">The sequence shown here is derived from an EMBL/GenBank/DDBJ whole genome shotgun (WGS) entry which is preliminary data.</text>
</comment>
<evidence type="ECO:0000256" key="1">
    <source>
        <dbReference type="ARBA" id="ARBA00004123"/>
    </source>
</evidence>
<evidence type="ECO:0000313" key="10">
    <source>
        <dbReference type="Proteomes" id="UP000275408"/>
    </source>
</evidence>
<dbReference type="GO" id="GO:0071011">
    <property type="term" value="C:precatalytic spliceosome"/>
    <property type="evidence" value="ECO:0007669"/>
    <property type="project" value="TreeGrafter"/>
</dbReference>
<dbReference type="InterPro" id="IPR045075">
    <property type="entry name" value="Syf1-like"/>
</dbReference>
<sequence>EVKTNPNNYDAWFDYLRLMESEADPDAVREVYERAIANIPPAEEKRLWRRYIYLWINYALYEELLAKDIDRTRQVYRACLDLIPHKKFTFGKVWLLYAQFEIRQKDLKAARQAL</sequence>
<feature type="non-terminal residue" evidence="9">
    <location>
        <position position="1"/>
    </location>
</feature>
<dbReference type="GO" id="GO:0000974">
    <property type="term" value="C:Prp19 complex"/>
    <property type="evidence" value="ECO:0007669"/>
    <property type="project" value="TreeGrafter"/>
</dbReference>
<dbReference type="GO" id="GO:0071007">
    <property type="term" value="C:U2-type catalytic step 2 spliceosome"/>
    <property type="evidence" value="ECO:0007669"/>
    <property type="project" value="TreeGrafter"/>
</dbReference>
<evidence type="ECO:0000256" key="3">
    <source>
        <dbReference type="ARBA" id="ARBA00022664"/>
    </source>
</evidence>
<dbReference type="SMART" id="SM00386">
    <property type="entry name" value="HAT"/>
    <property type="match status" value="2"/>
</dbReference>
<name>A0A3M6V5Z2_POCDA</name>
<evidence type="ECO:0000256" key="6">
    <source>
        <dbReference type="ARBA" id="ARBA00023187"/>
    </source>
</evidence>
<proteinExistence type="inferred from homology"/>
<dbReference type="GO" id="GO:0000245">
    <property type="term" value="P:spliceosomal complex assembly"/>
    <property type="evidence" value="ECO:0007669"/>
    <property type="project" value="TreeGrafter"/>
</dbReference>
<evidence type="ECO:0000256" key="7">
    <source>
        <dbReference type="ARBA" id="ARBA00023242"/>
    </source>
</evidence>
<evidence type="ECO:0000256" key="2">
    <source>
        <dbReference type="ARBA" id="ARBA00008644"/>
    </source>
</evidence>